<name>A0A0C3E2N3_9AGAM</name>
<proteinExistence type="predicted"/>
<feature type="region of interest" description="Disordered" evidence="1">
    <location>
        <begin position="1"/>
        <end position="47"/>
    </location>
</feature>
<feature type="compositionally biased region" description="Polar residues" evidence="1">
    <location>
        <begin position="458"/>
        <end position="468"/>
    </location>
</feature>
<feature type="region of interest" description="Disordered" evidence="1">
    <location>
        <begin position="59"/>
        <end position="103"/>
    </location>
</feature>
<evidence type="ECO:0000313" key="4">
    <source>
        <dbReference type="Proteomes" id="UP000053989"/>
    </source>
</evidence>
<dbReference type="GO" id="GO:0005096">
    <property type="term" value="F:GTPase activator activity"/>
    <property type="evidence" value="ECO:0007669"/>
    <property type="project" value="TreeGrafter"/>
</dbReference>
<dbReference type="GO" id="GO:0031267">
    <property type="term" value="F:small GTPase binding"/>
    <property type="evidence" value="ECO:0007669"/>
    <property type="project" value="TreeGrafter"/>
</dbReference>
<sequence>MASPSLHASMPVHLHPLAPDELPPLRGRKSRAAQDASTDTLKPQNNYFTLKAQLEKLGESDVKSGTSSVRPVGNAEPNWCGSLGHGRPEWQEANEEHDPPRRRSSVTSLSALWNGTTHSPCFVVAPPYDTSYLVPQSPGASSRANHLFSEGGFPELSTPLAAQVLANTWHNYSDEAIQSAISRLSVRESPADVDGHPYHAALRVLSSALHHMSHRCLELEERRRILEEKQVAGKQRAETLLEELPPSDRDVARRVIQSIFTDDDEHKHHVERQQSLTSLKTSLTEALEDEVPLARGLPTDGVLSSMNSVPSKQSSDTGPPAGKSVHGSPPIPDGTTLTRQVATDGGASNEATSAPHHTSRYDKRLIGEWVGGWLQRGKSRSHSNSSLSTKDTAVPVVKESSHDPAPSGNAAAGVPVTPSTDEPPRVRRQASRNVFEALGISVLNPALPSVSTKRRNAARQTSDSTAISGKSPKAPPPRLSPVIGALPVSSAAPPQLATSTEAAEITTETSTLQSRSLIEDRQPPQGASLRAIAHATRVMTNDPGSILVDQGREARPLIRKLAFELVQNAREERISFRELPKLRERAERKDNRAEGGQQVVARATLTAVEGAEVTASLARALTTQGEARKTKVKKATLMAASFTTPIFGALMSQPRRNVTVVAEGATKINNDQGFTPSRPHPNPVSVQHAATKPGSVPLESIIPAIAKPPTQYLSRRYTPLTAPDFHIDIPPNAASRFGVYLDKESKQPLTDRYGFIYDVCLYDFLLLIRAKECGNTAPACLTGVKIADRKESNSWSDEDEGVGKNAIDIVKGPCECHGLGSFPSVGVVDSGNDMSTSPSPPTDGSTLTHGITGGMSPVSSRSRPRSSTVSSTRTAPPAPPSALLPSSTAVLAATSSTPRHACAHTVRRLLQELTKIHDQRQDATRKEWDTFVKQRTKILVAKSSLPTAVNLPTTAGAAVLLGLGTRDEDEELSHTEGLIGFAQLGLSSSRDERREFDRLVRGGIPLAYRSKLWLECSGGLEMREPGLFADLLAQSDVHELVATEIEKDVGRTMPLNIFFGGDGAGVDKLRRVLIAYSRRNPGVGYCQGMNLVTSTLLLVHADEEEAFWVLCAIIERILPEDFFSPSLLPSRACPLVLLDYVQEFLPKLYVHLSQLGVDLPAICFSWFLSLFTDCLPIETLFRVWDIFLVDGLDVLYRIALAILRSNEQELLQCESISAVSSSIMSATVVFSIAEIVRMICAFLEDDKKSLFSLVCCNRAASETALDVLWAKLDSIEPLIPFIPGGLLEASRDIDINAEEFLQLPCPPAEEWKIFDKYACRVKDLHSADPEGAWVDGTRLIYPRLTALRARDGFELFPNLRSILCFLSEPGLHDKKLLPSNLRSLTSFTRNYGMDADGHTNTLIQLASHTPFLEQLRLRGVFHFPIAEQIQPLRLTYLQEVDLTRASISYRDFQYLCGVLCESPVATLSIRLRKSSAPAEWRLALPVFPVLRRLFFCGDPTIAHDFLERLPKSTLADFTIEHEHCRVGLNAYESLLDLLNERFSASLKSIHLNFERQLVDVHRHYFIARTLMALVPLVEAGLEELRYSMSIVMSSLPKELQRALDPSCWPTLRVFSFSTQTQTLYHRELEESMVLWGIHTPFMSVPVQSPARGTDLDD</sequence>
<organism evidence="3 4">
    <name type="scientific">Scleroderma citrinum Foug A</name>
    <dbReference type="NCBI Taxonomy" id="1036808"/>
    <lineage>
        <taxon>Eukaryota</taxon>
        <taxon>Fungi</taxon>
        <taxon>Dikarya</taxon>
        <taxon>Basidiomycota</taxon>
        <taxon>Agaricomycotina</taxon>
        <taxon>Agaricomycetes</taxon>
        <taxon>Agaricomycetidae</taxon>
        <taxon>Boletales</taxon>
        <taxon>Sclerodermatineae</taxon>
        <taxon>Sclerodermataceae</taxon>
        <taxon>Scleroderma</taxon>
    </lineage>
</organism>
<dbReference type="PANTHER" id="PTHR47219:SF20">
    <property type="entry name" value="TBC1 DOMAIN FAMILY MEMBER 2B"/>
    <property type="match status" value="1"/>
</dbReference>
<evidence type="ECO:0000259" key="2">
    <source>
        <dbReference type="PROSITE" id="PS50086"/>
    </source>
</evidence>
<dbReference type="SUPFAM" id="SSF47923">
    <property type="entry name" value="Ypt/Rab-GAP domain of gyp1p"/>
    <property type="match status" value="2"/>
</dbReference>
<protein>
    <recommendedName>
        <fullName evidence="2">Rab-GAP TBC domain-containing protein</fullName>
    </recommendedName>
</protein>
<dbReference type="Gene3D" id="1.10.8.270">
    <property type="entry name" value="putative rabgap domain of human tbc1 domain family member 14 like domains"/>
    <property type="match status" value="1"/>
</dbReference>
<evidence type="ECO:0000313" key="3">
    <source>
        <dbReference type="EMBL" id="KIM62749.1"/>
    </source>
</evidence>
<reference evidence="4" key="2">
    <citation type="submission" date="2015-01" db="EMBL/GenBank/DDBJ databases">
        <title>Evolutionary Origins and Diversification of the Mycorrhizal Mutualists.</title>
        <authorList>
            <consortium name="DOE Joint Genome Institute"/>
            <consortium name="Mycorrhizal Genomics Consortium"/>
            <person name="Kohler A."/>
            <person name="Kuo A."/>
            <person name="Nagy L.G."/>
            <person name="Floudas D."/>
            <person name="Copeland A."/>
            <person name="Barry K.W."/>
            <person name="Cichocki N."/>
            <person name="Veneault-Fourrey C."/>
            <person name="LaButti K."/>
            <person name="Lindquist E.A."/>
            <person name="Lipzen A."/>
            <person name="Lundell T."/>
            <person name="Morin E."/>
            <person name="Murat C."/>
            <person name="Riley R."/>
            <person name="Ohm R."/>
            <person name="Sun H."/>
            <person name="Tunlid A."/>
            <person name="Henrissat B."/>
            <person name="Grigoriev I.V."/>
            <person name="Hibbett D.S."/>
            <person name="Martin F."/>
        </authorList>
    </citation>
    <scope>NUCLEOTIDE SEQUENCE [LARGE SCALE GENOMIC DNA]</scope>
    <source>
        <strain evidence="4">Foug A</strain>
    </source>
</reference>
<feature type="compositionally biased region" description="Polar residues" evidence="1">
    <location>
        <begin position="302"/>
        <end position="317"/>
    </location>
</feature>
<dbReference type="Gene3D" id="1.10.472.80">
    <property type="entry name" value="Ypt/Rab-GAP domain of gyp1p, domain 3"/>
    <property type="match status" value="1"/>
</dbReference>
<dbReference type="InterPro" id="IPR035969">
    <property type="entry name" value="Rab-GAP_TBC_sf"/>
</dbReference>
<dbReference type="Pfam" id="PF00566">
    <property type="entry name" value="RabGAP-TBC"/>
    <property type="match status" value="1"/>
</dbReference>
<reference evidence="3 4" key="1">
    <citation type="submission" date="2014-04" db="EMBL/GenBank/DDBJ databases">
        <authorList>
            <consortium name="DOE Joint Genome Institute"/>
            <person name="Kuo A."/>
            <person name="Kohler A."/>
            <person name="Nagy L.G."/>
            <person name="Floudas D."/>
            <person name="Copeland A."/>
            <person name="Barry K.W."/>
            <person name="Cichocki N."/>
            <person name="Veneault-Fourrey C."/>
            <person name="LaButti K."/>
            <person name="Lindquist E.A."/>
            <person name="Lipzen A."/>
            <person name="Lundell T."/>
            <person name="Morin E."/>
            <person name="Murat C."/>
            <person name="Sun H."/>
            <person name="Tunlid A."/>
            <person name="Henrissat B."/>
            <person name="Grigoriev I.V."/>
            <person name="Hibbett D.S."/>
            <person name="Martin F."/>
            <person name="Nordberg H.P."/>
            <person name="Cantor M.N."/>
            <person name="Hua S.X."/>
        </authorList>
    </citation>
    <scope>NUCLEOTIDE SEQUENCE [LARGE SCALE GENOMIC DNA]</scope>
    <source>
        <strain evidence="3 4">Foug A</strain>
    </source>
</reference>
<feature type="region of interest" description="Disordered" evidence="1">
    <location>
        <begin position="376"/>
        <end position="426"/>
    </location>
</feature>
<feature type="compositionally biased region" description="Low complexity" evidence="1">
    <location>
        <begin position="856"/>
        <end position="875"/>
    </location>
</feature>
<dbReference type="InterPro" id="IPR050302">
    <property type="entry name" value="Rab_GAP_TBC_domain"/>
</dbReference>
<feature type="domain" description="Rab-GAP TBC" evidence="2">
    <location>
        <begin position="1003"/>
        <end position="1191"/>
    </location>
</feature>
<feature type="compositionally biased region" description="Polar residues" evidence="1">
    <location>
        <begin position="35"/>
        <end position="47"/>
    </location>
</feature>
<evidence type="ECO:0000256" key="1">
    <source>
        <dbReference type="SAM" id="MobiDB-lite"/>
    </source>
</evidence>
<dbReference type="PANTHER" id="PTHR47219">
    <property type="entry name" value="RAB GTPASE-ACTIVATING PROTEIN 1-LIKE"/>
    <property type="match status" value="1"/>
</dbReference>
<dbReference type="HOGENOM" id="CLU_003165_0_0_1"/>
<feature type="compositionally biased region" description="Polar residues" evidence="1">
    <location>
        <begin position="382"/>
        <end position="391"/>
    </location>
</feature>
<dbReference type="EMBL" id="KN822040">
    <property type="protein sequence ID" value="KIM62749.1"/>
    <property type="molecule type" value="Genomic_DNA"/>
</dbReference>
<feature type="region of interest" description="Disordered" evidence="1">
    <location>
        <begin position="290"/>
        <end position="340"/>
    </location>
</feature>
<gene>
    <name evidence="3" type="ORF">SCLCIDRAFT_24809</name>
</gene>
<dbReference type="STRING" id="1036808.A0A0C3E2N3"/>
<keyword evidence="4" id="KW-1185">Reference proteome</keyword>
<feature type="region of interest" description="Disordered" evidence="1">
    <location>
        <begin position="450"/>
        <end position="525"/>
    </location>
</feature>
<dbReference type="PROSITE" id="PS50086">
    <property type="entry name" value="TBC_RABGAP"/>
    <property type="match status" value="1"/>
</dbReference>
<feature type="region of interest" description="Disordered" evidence="1">
    <location>
        <begin position="669"/>
        <end position="690"/>
    </location>
</feature>
<accession>A0A0C3E2N3</accession>
<dbReference type="InterPro" id="IPR000195">
    <property type="entry name" value="Rab-GAP-TBC_dom"/>
</dbReference>
<dbReference type="OrthoDB" id="294251at2759"/>
<dbReference type="InParanoid" id="A0A0C3E2N3"/>
<feature type="region of interest" description="Disordered" evidence="1">
    <location>
        <begin position="827"/>
        <end position="884"/>
    </location>
</feature>
<dbReference type="Proteomes" id="UP000053989">
    <property type="component" value="Unassembled WGS sequence"/>
</dbReference>
<feature type="compositionally biased region" description="Basic and acidic residues" evidence="1">
    <location>
        <begin position="86"/>
        <end position="101"/>
    </location>
</feature>
<feature type="compositionally biased region" description="Low complexity" evidence="1">
    <location>
        <begin position="497"/>
        <end position="511"/>
    </location>
</feature>
<dbReference type="SMART" id="SM00164">
    <property type="entry name" value="TBC"/>
    <property type="match status" value="1"/>
</dbReference>
<dbReference type="FunFam" id="1.10.8.270:FF:000026">
    <property type="entry name" value="TBC (Tre-2/Bub2/Cdc16) domain family"/>
    <property type="match status" value="1"/>
</dbReference>